<gene>
    <name evidence="6" type="ORF">BIW11_09683</name>
</gene>
<evidence type="ECO:0000256" key="2">
    <source>
        <dbReference type="ARBA" id="ARBA00014294"/>
    </source>
</evidence>
<evidence type="ECO:0000313" key="6">
    <source>
        <dbReference type="EMBL" id="OQR73517.1"/>
    </source>
</evidence>
<dbReference type="GO" id="GO:0030674">
    <property type="term" value="F:protein-macromolecule adaptor activity"/>
    <property type="evidence" value="ECO:0007669"/>
    <property type="project" value="TreeGrafter"/>
</dbReference>
<dbReference type="OrthoDB" id="45930at2759"/>
<name>A0A1V9XJ28_9ACAR</name>
<reference evidence="6 7" key="1">
    <citation type="journal article" date="2017" name="Gigascience">
        <title>Draft genome of the honey bee ectoparasitic mite, Tropilaelaps mercedesae, is shaped by the parasitic life history.</title>
        <authorList>
            <person name="Dong X."/>
            <person name="Armstrong S.D."/>
            <person name="Xia D."/>
            <person name="Makepeace B.L."/>
            <person name="Darby A.C."/>
            <person name="Kadowaki T."/>
        </authorList>
    </citation>
    <scope>NUCLEOTIDE SEQUENCE [LARGE SCALE GENOMIC DNA]</scope>
    <source>
        <strain evidence="6">Wuxi-XJTLU</strain>
    </source>
</reference>
<dbReference type="PANTHER" id="PTHR28080">
    <property type="entry name" value="PEROXISOMAL BIOGENESIS FACTOR 3"/>
    <property type="match status" value="1"/>
</dbReference>
<dbReference type="GO" id="GO:0045046">
    <property type="term" value="P:protein import into peroxisome membrane"/>
    <property type="evidence" value="ECO:0007669"/>
    <property type="project" value="TreeGrafter"/>
</dbReference>
<evidence type="ECO:0000256" key="1">
    <source>
        <dbReference type="ARBA" id="ARBA00011494"/>
    </source>
</evidence>
<dbReference type="Pfam" id="PF04882">
    <property type="entry name" value="Peroxin-3"/>
    <property type="match status" value="1"/>
</dbReference>
<evidence type="ECO:0000256" key="5">
    <source>
        <dbReference type="ARBA" id="ARBA00029630"/>
    </source>
</evidence>
<dbReference type="EMBL" id="MNPL01009828">
    <property type="protein sequence ID" value="OQR73517.1"/>
    <property type="molecule type" value="Genomic_DNA"/>
</dbReference>
<protein>
    <recommendedName>
        <fullName evidence="2">Peroxisomal biogenesis factor 3</fullName>
    </recommendedName>
    <alternativeName>
        <fullName evidence="5">Peroxisomal assembly protein PEX3</fullName>
    </alternativeName>
</protein>
<evidence type="ECO:0000313" key="7">
    <source>
        <dbReference type="Proteomes" id="UP000192247"/>
    </source>
</evidence>
<keyword evidence="7" id="KW-1185">Reference proteome</keyword>
<dbReference type="InterPro" id="IPR006966">
    <property type="entry name" value="Peroxin-3"/>
</dbReference>
<evidence type="ECO:0000256" key="3">
    <source>
        <dbReference type="ARBA" id="ARBA00022593"/>
    </source>
</evidence>
<dbReference type="STRING" id="418985.A0A1V9XJ28"/>
<keyword evidence="3" id="KW-0962">Peroxisome biogenesis</keyword>
<accession>A0A1V9XJ28</accession>
<comment type="function">
    <text evidence="4">Involved in peroxisome biosynthesis and integrity. Assembles membrane vesicles before the matrix proteins are translocated. As a docking factor for PEX19, is necessary for the import of peroxisomal membrane proteins in the peroxisomes.</text>
</comment>
<dbReference type="PANTHER" id="PTHR28080:SF1">
    <property type="entry name" value="PEROXISOMAL BIOGENESIS FACTOR 3"/>
    <property type="match status" value="1"/>
</dbReference>
<comment type="subunit">
    <text evidence="1">Interacts with PEX19.</text>
</comment>
<sequence length="335" mass="38841">MLSKIGDFFRRNRRKFVIGGVVIGGLYVAHRYIRYRVEQWYENQTQTMLEQLKRKQHFGSILSTSDSIVLSCVFRLREMLSQELDIETLLEKVRTKPDNRVELWEEIKVRLITYGIVSVYAESLLICALRIQLGIIGGQVLLNSRKQQTQKDQEVHKKYLEMTHHFLNQGVLELVRKVKVVVVRAFEHIELKQTVSPDDFLLAYGYVRKNVPVIENAASYLIRDCWESACANPETANFEALNEMIAETKDILQCSDCLALLENLIDYGFRDLQELVRRSFIFLGLDQCPMVKVLPALKVQTAKRGELFVHDRLASDCSKNFLANVYEAFCNEPQR</sequence>
<dbReference type="Proteomes" id="UP000192247">
    <property type="component" value="Unassembled WGS sequence"/>
</dbReference>
<evidence type="ECO:0000256" key="4">
    <source>
        <dbReference type="ARBA" id="ARBA00025338"/>
    </source>
</evidence>
<organism evidence="6 7">
    <name type="scientific">Tropilaelaps mercedesae</name>
    <dbReference type="NCBI Taxonomy" id="418985"/>
    <lineage>
        <taxon>Eukaryota</taxon>
        <taxon>Metazoa</taxon>
        <taxon>Ecdysozoa</taxon>
        <taxon>Arthropoda</taxon>
        <taxon>Chelicerata</taxon>
        <taxon>Arachnida</taxon>
        <taxon>Acari</taxon>
        <taxon>Parasitiformes</taxon>
        <taxon>Mesostigmata</taxon>
        <taxon>Gamasina</taxon>
        <taxon>Dermanyssoidea</taxon>
        <taxon>Laelapidae</taxon>
        <taxon>Tropilaelaps</taxon>
    </lineage>
</organism>
<dbReference type="InParanoid" id="A0A1V9XJ28"/>
<dbReference type="GO" id="GO:0005778">
    <property type="term" value="C:peroxisomal membrane"/>
    <property type="evidence" value="ECO:0007669"/>
    <property type="project" value="InterPro"/>
</dbReference>
<proteinExistence type="predicted"/>
<dbReference type="AlphaFoldDB" id="A0A1V9XJ28"/>
<comment type="caution">
    <text evidence="6">The sequence shown here is derived from an EMBL/GenBank/DDBJ whole genome shotgun (WGS) entry which is preliminary data.</text>
</comment>
<dbReference type="FunCoup" id="A0A1V9XJ28">
    <property type="interactions" value="1655"/>
</dbReference>